<dbReference type="InterPro" id="IPR041894">
    <property type="entry name" value="PBP2_ProX-like"/>
</dbReference>
<proteinExistence type="predicted"/>
<reference evidence="2 3" key="1">
    <citation type="submission" date="2010-06" db="EMBL/GenBank/DDBJ databases">
        <title>Complete sequence chromosome of Methanohalobium evestigatum Z-7303.</title>
        <authorList>
            <consortium name="US DOE Joint Genome Institute"/>
            <person name="Lucas S."/>
            <person name="Copeland A."/>
            <person name="Lapidus A."/>
            <person name="Cheng J.-F."/>
            <person name="Bruce D."/>
            <person name="Goodwin L."/>
            <person name="Pitluck S."/>
            <person name="Saunders E."/>
            <person name="Detter J.C."/>
            <person name="Han C."/>
            <person name="Tapia R."/>
            <person name="Land M."/>
            <person name="Hauser L."/>
            <person name="Kyrpides N."/>
            <person name="Mikhailova N."/>
            <person name="Sieprawska-Lupa M."/>
            <person name="Whitman W.B."/>
            <person name="Anderson I."/>
            <person name="Woyke T."/>
        </authorList>
    </citation>
    <scope>NUCLEOTIDE SEQUENCE [LARGE SCALE GENOMIC DNA]</scope>
    <source>
        <strain evidence="3">ATCC BAA-1072 / DSM 3721 / NBRC 107634 / OCM 161 / Z-7303</strain>
    </source>
</reference>
<gene>
    <name evidence="2" type="ordered locus">Metev_2229</name>
</gene>
<dbReference type="AlphaFoldDB" id="D7EAQ5"/>
<dbReference type="HOGENOM" id="CLU_038355_1_0_2"/>
<accession>D7EAQ5</accession>
<dbReference type="Gene3D" id="3.40.190.120">
    <property type="entry name" value="Osmoprotection protein (prox), domain 2"/>
    <property type="match status" value="1"/>
</dbReference>
<dbReference type="OrthoDB" id="76236at2157"/>
<dbReference type="Proteomes" id="UP000000391">
    <property type="component" value="Chromosome"/>
</dbReference>
<feature type="domain" description="ABC-type glycine betaine transport system substrate-binding" evidence="1">
    <location>
        <begin position="39"/>
        <end position="303"/>
    </location>
</feature>
<dbReference type="GeneID" id="9347893"/>
<dbReference type="CDD" id="cd13607">
    <property type="entry name" value="PBP2_AfProX_like"/>
    <property type="match status" value="1"/>
</dbReference>
<dbReference type="SUPFAM" id="SSF53850">
    <property type="entry name" value="Periplasmic binding protein-like II"/>
    <property type="match status" value="1"/>
</dbReference>
<dbReference type="GO" id="GO:0022857">
    <property type="term" value="F:transmembrane transporter activity"/>
    <property type="evidence" value="ECO:0007669"/>
    <property type="project" value="InterPro"/>
</dbReference>
<dbReference type="Gene3D" id="3.40.190.10">
    <property type="entry name" value="Periplasmic binding protein-like II"/>
    <property type="match status" value="1"/>
</dbReference>
<evidence type="ECO:0000313" key="3">
    <source>
        <dbReference type="Proteomes" id="UP000000391"/>
    </source>
</evidence>
<dbReference type="RefSeq" id="WP_013195619.1">
    <property type="nucleotide sequence ID" value="NC_014253.1"/>
</dbReference>
<keyword evidence="3" id="KW-1185">Reference proteome</keyword>
<sequence length="311" mass="35091" precursor="true">MKWKVIAMVLMLITAIMVSGCAQNPQTNESNSNPNSDETIVIGSKLFQESYILAHMLSILLEDNGYNTEVEQGLGGTFVNYEALKQGQIDAYVEYSGTAYSQILKKPSPDTWDPQMIYEETKKGLMQEDNVKIANRLGFENAYAIAVDENWAEEHNITKLSQLEGYASNMVIGTDPEFATREDGLPRIKEVYGFEFKDYKQGAPSIMYQSIKNDEVDAISAYTTDTKNEKFGLRVLEDDKGALPPYDAITLMTSDFASSHPDVMDTLGQLNNTIDQETMRNLNYQYDVENKEAKDIARQFLENRGLIEENN</sequence>
<dbReference type="InterPro" id="IPR007210">
    <property type="entry name" value="ABC_Gly_betaine_transp_sub-bd"/>
</dbReference>
<evidence type="ECO:0000259" key="1">
    <source>
        <dbReference type="Pfam" id="PF04069"/>
    </source>
</evidence>
<protein>
    <submittedName>
        <fullName evidence="2">Substrate-binding region of ABC-type glycine betaine transport system</fullName>
    </submittedName>
</protein>
<dbReference type="STRING" id="644295.Metev_2229"/>
<name>D7EAQ5_METEZ</name>
<dbReference type="Pfam" id="PF04069">
    <property type="entry name" value="OpuAC"/>
    <property type="match status" value="1"/>
</dbReference>
<dbReference type="KEGG" id="mev:Metev_2229"/>
<dbReference type="EMBL" id="CP002069">
    <property type="protein sequence ID" value="ADI75054.1"/>
    <property type="molecule type" value="Genomic_DNA"/>
</dbReference>
<dbReference type="PROSITE" id="PS51257">
    <property type="entry name" value="PROKAR_LIPOPROTEIN"/>
    <property type="match status" value="1"/>
</dbReference>
<organism evidence="2 3">
    <name type="scientific">Methanohalobium evestigatum (strain ATCC BAA-1072 / DSM 3721 / NBRC 107634 / OCM 161 / Z-7303)</name>
    <dbReference type="NCBI Taxonomy" id="644295"/>
    <lineage>
        <taxon>Archaea</taxon>
        <taxon>Methanobacteriati</taxon>
        <taxon>Methanobacteriota</taxon>
        <taxon>Stenosarchaea group</taxon>
        <taxon>Methanomicrobia</taxon>
        <taxon>Methanosarcinales</taxon>
        <taxon>Methanosarcinaceae</taxon>
        <taxon>Methanohalobium</taxon>
    </lineage>
</organism>
<dbReference type="GO" id="GO:0043190">
    <property type="term" value="C:ATP-binding cassette (ABC) transporter complex"/>
    <property type="evidence" value="ECO:0007669"/>
    <property type="project" value="InterPro"/>
</dbReference>
<evidence type="ECO:0000313" key="2">
    <source>
        <dbReference type="EMBL" id="ADI75054.1"/>
    </source>
</evidence>